<dbReference type="AlphaFoldDB" id="A0AAW7I1I4"/>
<organism evidence="2 3">
    <name type="scientific">Aeromonas bestiarum</name>
    <dbReference type="NCBI Taxonomy" id="105751"/>
    <lineage>
        <taxon>Bacteria</taxon>
        <taxon>Pseudomonadati</taxon>
        <taxon>Pseudomonadota</taxon>
        <taxon>Gammaproteobacteria</taxon>
        <taxon>Aeromonadales</taxon>
        <taxon>Aeromonadaceae</taxon>
        <taxon>Aeromonas</taxon>
    </lineage>
</organism>
<reference evidence="2" key="1">
    <citation type="submission" date="2023-08" db="EMBL/GenBank/DDBJ databases">
        <title>WGS of Aeromonas isolates.</title>
        <authorList>
            <person name="Lee H."/>
        </authorList>
    </citation>
    <scope>NUCLEOTIDE SEQUENCE</scope>
    <source>
        <strain evidence="2">SL22</strain>
    </source>
</reference>
<accession>A0AAW7I1I4</accession>
<feature type="transmembrane region" description="Helical" evidence="1">
    <location>
        <begin position="72"/>
        <end position="90"/>
    </location>
</feature>
<feature type="transmembrane region" description="Helical" evidence="1">
    <location>
        <begin position="7"/>
        <end position="26"/>
    </location>
</feature>
<dbReference type="EMBL" id="JAOPLV010000013">
    <property type="protein sequence ID" value="MDM5142089.1"/>
    <property type="molecule type" value="Genomic_DNA"/>
</dbReference>
<evidence type="ECO:0000256" key="1">
    <source>
        <dbReference type="SAM" id="Phobius"/>
    </source>
</evidence>
<evidence type="ECO:0000313" key="3">
    <source>
        <dbReference type="Proteomes" id="UP001168216"/>
    </source>
</evidence>
<keyword evidence="1" id="KW-0812">Transmembrane</keyword>
<feature type="transmembrane region" description="Helical" evidence="1">
    <location>
        <begin position="46"/>
        <end position="65"/>
    </location>
</feature>
<gene>
    <name evidence="2" type="ORF">OB959_20200</name>
</gene>
<keyword evidence="1" id="KW-0472">Membrane</keyword>
<sequence length="129" mass="14810">MLHGKNKYIAMLIVSVLSVLSFLLIEEAGRVVYMKFYTPTSRGRELYYAIWLFSMYLAPFCIVLSCILNLRLIWNAVFAACFSSLVFYVFGNNPLWAALLLMSYFAALFVAILLKAAIIKISVFYKKYT</sequence>
<proteinExistence type="predicted"/>
<comment type="caution">
    <text evidence="2">The sequence shown here is derived from an EMBL/GenBank/DDBJ whole genome shotgun (WGS) entry which is preliminary data.</text>
</comment>
<dbReference type="RefSeq" id="WP_290022847.1">
    <property type="nucleotide sequence ID" value="NZ_JAOPLV010000013.1"/>
</dbReference>
<keyword evidence="1" id="KW-1133">Transmembrane helix</keyword>
<protein>
    <submittedName>
        <fullName evidence="2">Uncharacterized protein</fullName>
    </submittedName>
</protein>
<evidence type="ECO:0000313" key="2">
    <source>
        <dbReference type="EMBL" id="MDM5142089.1"/>
    </source>
</evidence>
<name>A0AAW7I1I4_9GAMM</name>
<feature type="transmembrane region" description="Helical" evidence="1">
    <location>
        <begin position="96"/>
        <end position="118"/>
    </location>
</feature>
<dbReference type="Proteomes" id="UP001168216">
    <property type="component" value="Unassembled WGS sequence"/>
</dbReference>